<name>A0A0G0Z3N1_9BACT</name>
<comment type="caution">
    <text evidence="2">The sequence shown here is derived from an EMBL/GenBank/DDBJ whole genome shotgun (WGS) entry which is preliminary data.</text>
</comment>
<keyword evidence="1" id="KW-1133">Transmembrane helix</keyword>
<organism evidence="2 3">
    <name type="scientific">Candidatus Collierbacteria bacterium GW2011_GWA2_42_17</name>
    <dbReference type="NCBI Taxonomy" id="1618378"/>
    <lineage>
        <taxon>Bacteria</taxon>
        <taxon>Candidatus Collieribacteriota</taxon>
    </lineage>
</organism>
<dbReference type="AlphaFoldDB" id="A0A0G0Z3N1"/>
<sequence length="503" mass="54101">MPKVEALPVDFSIRATALTGGTEAVQYLTGKTGEESHEESLPHEETNIYVPEVSPTSIDELGFSYEEADAPSSVEKALPETYVEPSTDISEPEYALPQEEPSFTPKPKTKLAFSLPTFPKFRLPDIKVNKLSWLYLLVLPLLLGLGYILYLFTGQAIISIAFNPQKITGQYIISIAESSVSATPTLLATKKTVSGSAKEQIPTTGDATVGDKASGTITIANKSTAPIVIKAGSTILSENSKYAYTITDAITVASKSADVGIVQGAYGIVSGVKVNAAKIGADYNLPKNSNFSVDNYSKNTIIAVADADFSGGTSRAVRAVSKADQDKLLLLATEKIKTQIQASTQSQTPGLKSLALSEFAFTKKTFDKDIGEEATVLNLDLEGSVDTLVYSEDNLYQLIAVQLAPQIPAGSEIFPGNTAIILEEPVKKDGYYEAKVNVETSLFPKIDEEKLKAAIGGKSVTGIRPYFSTIQGFSQLRIKIAPKIPVFTNFLPLKNIKFELVED</sequence>
<protein>
    <recommendedName>
        <fullName evidence="4">Baseplate protein J-like domain-containing protein</fullName>
    </recommendedName>
</protein>
<gene>
    <name evidence="2" type="ORF">UV06_C0001G0103</name>
</gene>
<evidence type="ECO:0000313" key="3">
    <source>
        <dbReference type="Proteomes" id="UP000033854"/>
    </source>
</evidence>
<keyword evidence="1" id="KW-0812">Transmembrane</keyword>
<evidence type="ECO:0000313" key="2">
    <source>
        <dbReference type="EMBL" id="KKS43369.1"/>
    </source>
</evidence>
<dbReference type="Proteomes" id="UP000033854">
    <property type="component" value="Unassembled WGS sequence"/>
</dbReference>
<accession>A0A0G0Z3N1</accession>
<evidence type="ECO:0008006" key="4">
    <source>
        <dbReference type="Google" id="ProtNLM"/>
    </source>
</evidence>
<proteinExistence type="predicted"/>
<feature type="transmembrane region" description="Helical" evidence="1">
    <location>
        <begin position="132"/>
        <end position="152"/>
    </location>
</feature>
<keyword evidence="1" id="KW-0472">Membrane</keyword>
<reference evidence="2 3" key="1">
    <citation type="journal article" date="2015" name="Nature">
        <title>rRNA introns, odd ribosomes, and small enigmatic genomes across a large radiation of phyla.</title>
        <authorList>
            <person name="Brown C.T."/>
            <person name="Hug L.A."/>
            <person name="Thomas B.C."/>
            <person name="Sharon I."/>
            <person name="Castelle C.J."/>
            <person name="Singh A."/>
            <person name="Wilkins M.J."/>
            <person name="Williams K.H."/>
            <person name="Banfield J.F."/>
        </authorList>
    </citation>
    <scope>NUCLEOTIDE SEQUENCE [LARGE SCALE GENOMIC DNA]</scope>
</reference>
<evidence type="ECO:0000256" key="1">
    <source>
        <dbReference type="SAM" id="Phobius"/>
    </source>
</evidence>
<dbReference type="EMBL" id="LCDA01000001">
    <property type="protein sequence ID" value="KKS43369.1"/>
    <property type="molecule type" value="Genomic_DNA"/>
</dbReference>